<comment type="function">
    <text evidence="9 10">This protein specifically catalyzes the removal of signal peptides from prolipoproteins.</text>
</comment>
<proteinExistence type="inferred from homology"/>
<feature type="transmembrane region" description="Helical" evidence="9">
    <location>
        <begin position="58"/>
        <end position="76"/>
    </location>
</feature>
<dbReference type="RefSeq" id="WP_275468428.1">
    <property type="nucleotide sequence ID" value="NZ_CP110232.1"/>
</dbReference>
<evidence type="ECO:0000256" key="8">
    <source>
        <dbReference type="ARBA" id="ARBA00023136"/>
    </source>
</evidence>
<gene>
    <name evidence="9 12" type="primary">lspA</name>
    <name evidence="12" type="ORF">OL234_06460</name>
</gene>
<protein>
    <recommendedName>
        <fullName evidence="9">Lipoprotein signal peptidase</fullName>
        <ecNumber evidence="9">3.4.23.36</ecNumber>
    </recommendedName>
    <alternativeName>
        <fullName evidence="9">Prolipoprotein signal peptidase</fullName>
    </alternativeName>
    <alternativeName>
        <fullName evidence="9">Signal peptidase II</fullName>
        <shortName evidence="9">SPase II</shortName>
    </alternativeName>
</protein>
<keyword evidence="6 9" id="KW-0378">Hydrolase</keyword>
<evidence type="ECO:0000256" key="9">
    <source>
        <dbReference type="HAMAP-Rule" id="MF_00161"/>
    </source>
</evidence>
<sequence>MVGYLLLALGVIISDQLIKNWVVTNVGLGETIFDNSLISLTHLRNEGAAWSILEGKMWFFYIVTAIVCFVVVFILFKYRNESKWFTIGLSLILGGAIGNFIDRLHLGYVVDMFQTEFMNFPIFNVADIALTVGVGCILIYIVLDERMDKVKK</sequence>
<dbReference type="PANTHER" id="PTHR33695:SF1">
    <property type="entry name" value="LIPOPROTEIN SIGNAL PEPTIDASE"/>
    <property type="match status" value="1"/>
</dbReference>
<dbReference type="NCBIfam" id="TIGR00077">
    <property type="entry name" value="lspA"/>
    <property type="match status" value="1"/>
</dbReference>
<feature type="active site" evidence="9">
    <location>
        <position position="127"/>
    </location>
</feature>
<dbReference type="AlphaFoldDB" id="A0AAF0CTM7"/>
<name>A0AAF0CTM7_9ENTE</name>
<feature type="transmembrane region" description="Helical" evidence="9">
    <location>
        <begin position="121"/>
        <end position="143"/>
    </location>
</feature>
<dbReference type="EC" id="3.4.23.36" evidence="9"/>
<dbReference type="GO" id="GO:0006508">
    <property type="term" value="P:proteolysis"/>
    <property type="evidence" value="ECO:0007669"/>
    <property type="project" value="UniProtKB-KW"/>
</dbReference>
<evidence type="ECO:0000256" key="10">
    <source>
        <dbReference type="RuleBase" id="RU000594"/>
    </source>
</evidence>
<keyword evidence="3 9" id="KW-0645">Protease</keyword>
<evidence type="ECO:0000256" key="4">
    <source>
        <dbReference type="ARBA" id="ARBA00022692"/>
    </source>
</evidence>
<evidence type="ECO:0000256" key="6">
    <source>
        <dbReference type="ARBA" id="ARBA00022801"/>
    </source>
</evidence>
<evidence type="ECO:0000313" key="12">
    <source>
        <dbReference type="EMBL" id="WEG72627.1"/>
    </source>
</evidence>
<dbReference type="HAMAP" id="MF_00161">
    <property type="entry name" value="LspA"/>
    <property type="match status" value="1"/>
</dbReference>
<keyword evidence="4 9" id="KW-0812">Transmembrane</keyword>
<evidence type="ECO:0000313" key="13">
    <source>
        <dbReference type="Proteomes" id="UP001179647"/>
    </source>
</evidence>
<accession>A0AAF0CTM7</accession>
<dbReference type="GO" id="GO:0004190">
    <property type="term" value="F:aspartic-type endopeptidase activity"/>
    <property type="evidence" value="ECO:0007669"/>
    <property type="project" value="UniProtKB-UniRule"/>
</dbReference>
<dbReference type="EMBL" id="CP110232">
    <property type="protein sequence ID" value="WEG72627.1"/>
    <property type="molecule type" value="Genomic_DNA"/>
</dbReference>
<dbReference type="GO" id="GO:0005886">
    <property type="term" value="C:plasma membrane"/>
    <property type="evidence" value="ECO:0007669"/>
    <property type="project" value="UniProtKB-SubCell"/>
</dbReference>
<feature type="transmembrane region" description="Helical" evidence="9">
    <location>
        <begin position="83"/>
        <end position="101"/>
    </location>
</feature>
<dbReference type="PANTHER" id="PTHR33695">
    <property type="entry name" value="LIPOPROTEIN SIGNAL PEPTIDASE"/>
    <property type="match status" value="1"/>
</dbReference>
<dbReference type="InterPro" id="IPR001872">
    <property type="entry name" value="Peptidase_A8"/>
</dbReference>
<evidence type="ECO:0000256" key="3">
    <source>
        <dbReference type="ARBA" id="ARBA00022670"/>
    </source>
</evidence>
<dbReference type="PRINTS" id="PR00781">
    <property type="entry name" value="LIPOSIGPTASE"/>
</dbReference>
<dbReference type="Proteomes" id="UP001179647">
    <property type="component" value="Chromosome"/>
</dbReference>
<comment type="pathway">
    <text evidence="9">Protein modification; lipoprotein biosynthesis (signal peptide cleavage).</text>
</comment>
<comment type="similarity">
    <text evidence="1 9 11">Belongs to the peptidase A8 family.</text>
</comment>
<feature type="active site" evidence="9">
    <location>
        <position position="111"/>
    </location>
</feature>
<reference evidence="12" key="1">
    <citation type="submission" date="2022-10" db="EMBL/GenBank/DDBJ databases">
        <title>Vagococcus sp. isolated from poultry meat.</title>
        <authorList>
            <person name="Johansson P."/>
            <person name="Bjorkroth J."/>
        </authorList>
    </citation>
    <scope>NUCLEOTIDE SEQUENCE</scope>
    <source>
        <strain evidence="12">STAA11</strain>
    </source>
</reference>
<keyword evidence="7 9" id="KW-1133">Transmembrane helix</keyword>
<dbReference type="KEGG" id="vie:OL234_06460"/>
<dbReference type="Gene3D" id="1.10.1760.20">
    <property type="match status" value="1"/>
</dbReference>
<comment type="subcellular location">
    <subcellularLocation>
        <location evidence="9">Cell membrane</location>
        <topology evidence="9">Multi-pass membrane protein</topology>
    </subcellularLocation>
</comment>
<evidence type="ECO:0000256" key="7">
    <source>
        <dbReference type="ARBA" id="ARBA00022989"/>
    </source>
</evidence>
<keyword evidence="13" id="KW-1185">Reference proteome</keyword>
<comment type="catalytic activity">
    <reaction evidence="9 10">
        <text>Release of signal peptides from bacterial membrane prolipoproteins. Hydrolyzes -Xaa-Yaa-Zaa-|-(S,diacylglyceryl)Cys-, in which Xaa is hydrophobic (preferably Leu), and Yaa (Ala or Ser) and Zaa (Gly or Ala) have small, neutral side chains.</text>
        <dbReference type="EC" id="3.4.23.36"/>
    </reaction>
</comment>
<evidence type="ECO:0000256" key="5">
    <source>
        <dbReference type="ARBA" id="ARBA00022750"/>
    </source>
</evidence>
<keyword evidence="8 9" id="KW-0472">Membrane</keyword>
<evidence type="ECO:0000256" key="1">
    <source>
        <dbReference type="ARBA" id="ARBA00006139"/>
    </source>
</evidence>
<dbReference type="Pfam" id="PF01252">
    <property type="entry name" value="Peptidase_A8"/>
    <property type="match status" value="1"/>
</dbReference>
<organism evidence="12 13">
    <name type="scientific">Vagococcus intermedius</name>
    <dbReference type="NCBI Taxonomy" id="2991418"/>
    <lineage>
        <taxon>Bacteria</taxon>
        <taxon>Bacillati</taxon>
        <taxon>Bacillota</taxon>
        <taxon>Bacilli</taxon>
        <taxon>Lactobacillales</taxon>
        <taxon>Enterococcaceae</taxon>
        <taxon>Vagococcus</taxon>
    </lineage>
</organism>
<evidence type="ECO:0000256" key="2">
    <source>
        <dbReference type="ARBA" id="ARBA00022475"/>
    </source>
</evidence>
<dbReference type="PROSITE" id="PS00855">
    <property type="entry name" value="SPASE_II"/>
    <property type="match status" value="1"/>
</dbReference>
<keyword evidence="5 9" id="KW-0064">Aspartyl protease</keyword>
<keyword evidence="2 9" id="KW-1003">Cell membrane</keyword>
<evidence type="ECO:0000256" key="11">
    <source>
        <dbReference type="RuleBase" id="RU004181"/>
    </source>
</evidence>
<comment type="caution">
    <text evidence="9">Lacks conserved residue(s) required for the propagation of feature annotation.</text>
</comment>